<comment type="function">
    <text evidence="9">Catalyzes the phosphorylation of ribose at O-5 in a reaction requiring ATP and magnesium. The resulting D-ribose-5-phosphate can then be used either for sythesis of nucleotides, histidine, and tryptophan, or as a component of the pentose phosphate pathway.</text>
</comment>
<feature type="region of interest" description="Disordered" evidence="11">
    <location>
        <begin position="815"/>
        <end position="834"/>
    </location>
</feature>
<evidence type="ECO:0000256" key="9">
    <source>
        <dbReference type="HAMAP-Rule" id="MF_03215"/>
    </source>
</evidence>
<dbReference type="Pfam" id="PF00294">
    <property type="entry name" value="PfkB"/>
    <property type="match status" value="1"/>
</dbReference>
<comment type="subcellular location">
    <subcellularLocation>
        <location evidence="9">Cytoplasm</location>
    </subcellularLocation>
    <subcellularLocation>
        <location evidence="9">Nucleus</location>
    </subcellularLocation>
</comment>
<comment type="caution">
    <text evidence="13">The sequence shown here is derived from an EMBL/GenBank/DDBJ whole genome shotgun (WGS) entry which is preliminary data.</text>
</comment>
<dbReference type="CDD" id="cd01174">
    <property type="entry name" value="ribokinase"/>
    <property type="match status" value="1"/>
</dbReference>
<evidence type="ECO:0000313" key="13">
    <source>
        <dbReference type="EMBL" id="KAF4690813.1"/>
    </source>
</evidence>
<dbReference type="GO" id="GO:0005737">
    <property type="term" value="C:cytoplasm"/>
    <property type="evidence" value="ECO:0007669"/>
    <property type="project" value="UniProtKB-SubCell"/>
</dbReference>
<dbReference type="InterPro" id="IPR029056">
    <property type="entry name" value="Ribokinase-like"/>
</dbReference>
<proteinExistence type="inferred from homology"/>
<feature type="binding site" evidence="9">
    <location>
        <begin position="51"/>
        <end position="55"/>
    </location>
    <ligand>
        <name>substrate</name>
    </ligand>
</feature>
<keyword evidence="9" id="KW-0963">Cytoplasm</keyword>
<keyword evidence="5 9" id="KW-0067">ATP-binding</keyword>
<evidence type="ECO:0000256" key="6">
    <source>
        <dbReference type="ARBA" id="ARBA00022842"/>
    </source>
</evidence>
<feature type="active site" description="Proton acceptor" evidence="9">
    <location>
        <position position="302"/>
    </location>
</feature>
<feature type="binding site" evidence="9">
    <location>
        <position position="215"/>
    </location>
    <ligand>
        <name>ATP</name>
        <dbReference type="ChEBI" id="CHEBI:30616"/>
    </ligand>
</feature>
<keyword evidence="9" id="KW-0539">Nucleus</keyword>
<keyword evidence="1 9" id="KW-0808">Transferase</keyword>
<feature type="binding site" evidence="9">
    <location>
        <begin position="301"/>
        <end position="302"/>
    </location>
    <ligand>
        <name>ATP</name>
        <dbReference type="ChEBI" id="CHEBI:30616"/>
    </ligand>
</feature>
<dbReference type="AlphaFoldDB" id="A0A7J6P3R9"/>
<feature type="binding site" evidence="9">
    <location>
        <position position="336"/>
    </location>
    <ligand>
        <name>K(+)</name>
        <dbReference type="ChEBI" id="CHEBI:29103"/>
    </ligand>
</feature>
<protein>
    <recommendedName>
        <fullName evidence="9">Ribokinase</fullName>
        <shortName evidence="9">RK</shortName>
        <ecNumber evidence="9">2.7.1.15</ecNumber>
    </recommendedName>
</protein>
<dbReference type="Proteomes" id="UP000541610">
    <property type="component" value="Unassembled WGS sequence"/>
</dbReference>
<dbReference type="GO" id="GO:0046872">
    <property type="term" value="F:metal ion binding"/>
    <property type="evidence" value="ECO:0007669"/>
    <property type="project" value="UniProtKB-KW"/>
</dbReference>
<dbReference type="GO" id="GO:0005524">
    <property type="term" value="F:ATP binding"/>
    <property type="evidence" value="ECO:0007669"/>
    <property type="project" value="UniProtKB-UniRule"/>
</dbReference>
<keyword evidence="7 9" id="KW-0630">Potassium</keyword>
<dbReference type="EMBL" id="JABANP010000091">
    <property type="protein sequence ID" value="KAF4690813.1"/>
    <property type="molecule type" value="Genomic_DNA"/>
</dbReference>
<accession>A0A7J6P3R9</accession>
<keyword evidence="10" id="KW-0175">Coiled coil</keyword>
<dbReference type="SUPFAM" id="SSF53613">
    <property type="entry name" value="Ribokinase-like"/>
    <property type="match status" value="1"/>
</dbReference>
<keyword evidence="2 9" id="KW-0479">Metal-binding</keyword>
<comment type="catalytic activity">
    <reaction evidence="9">
        <text>D-ribose + ATP = D-ribose 5-phosphate + ADP + H(+)</text>
        <dbReference type="Rhea" id="RHEA:13697"/>
        <dbReference type="ChEBI" id="CHEBI:15378"/>
        <dbReference type="ChEBI" id="CHEBI:30616"/>
        <dbReference type="ChEBI" id="CHEBI:47013"/>
        <dbReference type="ChEBI" id="CHEBI:78346"/>
        <dbReference type="ChEBI" id="CHEBI:456216"/>
        <dbReference type="EC" id="2.7.1.15"/>
    </reaction>
</comment>
<comment type="pathway">
    <text evidence="9">Carbohydrate metabolism; D-ribose degradation; D-ribose 5-phosphate from beta-D-ribopyranose: step 2/2.</text>
</comment>
<keyword evidence="4 9" id="KW-0418">Kinase</keyword>
<evidence type="ECO:0000256" key="5">
    <source>
        <dbReference type="ARBA" id="ARBA00022840"/>
    </source>
</evidence>
<keyword evidence="3 9" id="KW-0547">Nucleotide-binding</keyword>
<reference evidence="13 14" key="1">
    <citation type="submission" date="2020-04" db="EMBL/GenBank/DDBJ databases">
        <title>Perkinsus olseni comparative genomics.</title>
        <authorList>
            <person name="Bogema D.R."/>
        </authorList>
    </citation>
    <scope>NUCLEOTIDE SEQUENCE [LARGE SCALE GENOMIC DNA]</scope>
    <source>
        <strain evidence="13">00978-12</strain>
    </source>
</reference>
<feature type="binding site" evidence="9">
    <location>
        <begin position="21"/>
        <end position="23"/>
    </location>
    <ligand>
        <name>substrate</name>
    </ligand>
</feature>
<dbReference type="GO" id="GO:0019303">
    <property type="term" value="P:D-ribose catabolic process"/>
    <property type="evidence" value="ECO:0007669"/>
    <property type="project" value="UniProtKB-UniRule"/>
</dbReference>
<feature type="domain" description="Carbohydrate kinase PfkB" evidence="12">
    <location>
        <begin position="12"/>
        <end position="316"/>
    </location>
</feature>
<evidence type="ECO:0000259" key="12">
    <source>
        <dbReference type="Pfam" id="PF00294"/>
    </source>
</evidence>
<comment type="cofactor">
    <cofactor evidence="9">
        <name>Mg(2+)</name>
        <dbReference type="ChEBI" id="CHEBI:18420"/>
    </cofactor>
    <text evidence="9">Requires a divalent cation, most likely magnesium in vivo, as an electrophilic catalyst to aid phosphoryl group transfer. It is the chelate of the metal and the nucleotide that is the actual substrate.</text>
</comment>
<dbReference type="PANTHER" id="PTHR10584:SF166">
    <property type="entry name" value="RIBOKINASE"/>
    <property type="match status" value="1"/>
</dbReference>
<evidence type="ECO:0000256" key="8">
    <source>
        <dbReference type="ARBA" id="ARBA00023277"/>
    </source>
</evidence>
<sequence>MPSHCCDQDGSTLVTVVGSLSADFTFRCRLPRLPKPGETVSGDKFTQSWGGKGANQAVAAGTLLTTPDRDVPRVQMIGCVSADDGLGTAYRDHLKDTGVGVDYLNLLPGTSTGVAGIVVSGAADAENNIVVVPGTNGMLTPDMIGGRPEVSQVIENSKVLVLQCEVPVDAVVESLKVASRSSNTLSLLNAAPAPVVPGQQLPREAFKMVDILVVNEEEAAALDRLLNGSNDSPADVTKDPTAAVALADRLLKTSGTKWLCIVSLGGAGCAYACTDGSSGALPCPSAPSDKDKYCTSTVGAGDCMVGSLAAMLAAGEKNPERKPIVIKMQRLVAGDSDSESGAEAAIRSMRNEVGATTSAVDLRKVSSRLRELLDKVENDNGDRDGHRDSEDTARDNAKRRGFVEDLHSQAERRGEATKEILNSVARGCRAVDERDEDDSTTNFARLSRSSSMSSDALGDVTAYADVADSVDEYTLESGSALNRLRRSVVKARDDLTQRTRGYSASPRADDGTGKSAAMEKLFRSWERHGALKEDIGELENELSTLDEAVRRVCVLAAEKEAQKNRKFDSTRRATVEAEKCHHDGDDGPAALIQSVREQVTLKTLERELMRITSHRAEDGLSRPHDGPAALASTVGNALQSEVDTLKETLEALEQEIAAADEGCTLSTHIGGESQQQFTREGVEEATRAASAEAKTLRVELTHKNNLLNVAGGILRILDDRMDLLAPLHETLRGTAGTTYEEDSTGVEGSVLQKSGQGGLQETSLSDGEHESHSVMLMERLLAAEDHLGKSVEEREALLVTLKQATEELDNARTVDLREPESGEEVPPEMDNQEDASVVAAEVKELRRTLECYRQDIGELRNEWHEAKARDERSQLGNSIPRVKTIEFEDAQVAPKA</sequence>
<feature type="binding site" evidence="9">
    <location>
        <position position="165"/>
    </location>
    <ligand>
        <name>substrate</name>
    </ligand>
</feature>
<dbReference type="GO" id="GO:0004747">
    <property type="term" value="F:ribokinase activity"/>
    <property type="evidence" value="ECO:0007669"/>
    <property type="project" value="UniProtKB-UniRule"/>
</dbReference>
<evidence type="ECO:0000256" key="10">
    <source>
        <dbReference type="SAM" id="Coils"/>
    </source>
</evidence>
<dbReference type="PRINTS" id="PR00990">
    <property type="entry name" value="RIBOKINASE"/>
</dbReference>
<organism evidence="13 14">
    <name type="scientific">Perkinsus olseni</name>
    <name type="common">Perkinsus atlanticus</name>
    <dbReference type="NCBI Taxonomy" id="32597"/>
    <lineage>
        <taxon>Eukaryota</taxon>
        <taxon>Sar</taxon>
        <taxon>Alveolata</taxon>
        <taxon>Perkinsozoa</taxon>
        <taxon>Perkinsea</taxon>
        <taxon>Perkinsida</taxon>
        <taxon>Perkinsidae</taxon>
        <taxon>Perkinsus</taxon>
    </lineage>
</organism>
<comment type="activity regulation">
    <text evidence="9">Activated by a monovalent cation that binds near, but not in, the active site. The most likely occupant of the site in vivo is potassium. Ion binding induces a conformational change that may alter substrate affinity.</text>
</comment>
<feature type="binding site" evidence="9">
    <location>
        <position position="298"/>
    </location>
    <ligand>
        <name>K(+)</name>
        <dbReference type="ChEBI" id="CHEBI:29103"/>
    </ligand>
</feature>
<comment type="caution">
    <text evidence="9">Lacks conserved residue(s) required for the propagation of feature annotation.</text>
</comment>
<feature type="coiled-coil region" evidence="10">
    <location>
        <begin position="842"/>
        <end position="869"/>
    </location>
</feature>
<keyword evidence="6 9" id="KW-0460">Magnesium</keyword>
<evidence type="ECO:0000256" key="1">
    <source>
        <dbReference type="ARBA" id="ARBA00022679"/>
    </source>
</evidence>
<feature type="binding site" evidence="9">
    <location>
        <begin position="263"/>
        <end position="268"/>
    </location>
    <ligand>
        <name>ATP</name>
        <dbReference type="ChEBI" id="CHEBI:30616"/>
    </ligand>
</feature>
<dbReference type="Gene3D" id="3.40.1190.20">
    <property type="match status" value="1"/>
</dbReference>
<name>A0A7J6P3R9_PEROL</name>
<evidence type="ECO:0000256" key="2">
    <source>
        <dbReference type="ARBA" id="ARBA00022723"/>
    </source>
</evidence>
<evidence type="ECO:0000256" key="7">
    <source>
        <dbReference type="ARBA" id="ARBA00022958"/>
    </source>
</evidence>
<feature type="compositionally biased region" description="Polar residues" evidence="11">
    <location>
        <begin position="751"/>
        <end position="765"/>
    </location>
</feature>
<dbReference type="PANTHER" id="PTHR10584">
    <property type="entry name" value="SUGAR KINASE"/>
    <property type="match status" value="1"/>
</dbReference>
<dbReference type="InterPro" id="IPR011877">
    <property type="entry name" value="Ribokinase"/>
</dbReference>
<feature type="binding site" evidence="9">
    <location>
        <position position="339"/>
    </location>
    <ligand>
        <name>K(+)</name>
        <dbReference type="ChEBI" id="CHEBI:29103"/>
    </ligand>
</feature>
<feature type="coiled-coil region" evidence="10">
    <location>
        <begin position="635"/>
        <end position="662"/>
    </location>
</feature>
<feature type="region of interest" description="Disordered" evidence="11">
    <location>
        <begin position="735"/>
        <end position="768"/>
    </location>
</feature>
<dbReference type="UniPathway" id="UPA00916">
    <property type="reaction ID" value="UER00889"/>
</dbReference>
<feature type="binding site" evidence="9">
    <location>
        <position position="341"/>
    </location>
    <ligand>
        <name>K(+)</name>
        <dbReference type="ChEBI" id="CHEBI:29103"/>
    </ligand>
</feature>
<keyword evidence="8 9" id="KW-0119">Carbohydrate metabolism</keyword>
<evidence type="ECO:0000313" key="14">
    <source>
        <dbReference type="Proteomes" id="UP000541610"/>
    </source>
</evidence>
<dbReference type="InterPro" id="IPR011611">
    <property type="entry name" value="PfkB_dom"/>
</dbReference>
<evidence type="ECO:0000256" key="3">
    <source>
        <dbReference type="ARBA" id="ARBA00022741"/>
    </source>
</evidence>
<comment type="similarity">
    <text evidence="9">Belongs to the carbohydrate kinase PfkB family. Ribokinase subfamily.</text>
</comment>
<evidence type="ECO:0000256" key="4">
    <source>
        <dbReference type="ARBA" id="ARBA00022777"/>
    </source>
</evidence>
<feature type="compositionally biased region" description="Acidic residues" evidence="11">
    <location>
        <begin position="821"/>
        <end position="833"/>
    </location>
</feature>
<gene>
    <name evidence="13" type="ORF">FOZ60_016786</name>
</gene>
<feature type="region of interest" description="Disordered" evidence="11">
    <location>
        <begin position="376"/>
        <end position="402"/>
    </location>
</feature>
<dbReference type="HAMAP" id="MF_01987">
    <property type="entry name" value="Ribokinase"/>
    <property type="match status" value="1"/>
</dbReference>
<dbReference type="InterPro" id="IPR002139">
    <property type="entry name" value="Ribo/fructo_kinase"/>
</dbReference>
<dbReference type="EC" id="2.7.1.15" evidence="9"/>
<dbReference type="GO" id="GO:0005634">
    <property type="term" value="C:nucleus"/>
    <property type="evidence" value="ECO:0007669"/>
    <property type="project" value="UniProtKB-SubCell"/>
</dbReference>
<feature type="binding site" evidence="9">
    <location>
        <position position="302"/>
    </location>
    <ligand>
        <name>substrate</name>
    </ligand>
</feature>
<evidence type="ECO:0000256" key="11">
    <source>
        <dbReference type="SAM" id="MobiDB-lite"/>
    </source>
</evidence>
<dbReference type="OrthoDB" id="432447at2759"/>
<comment type="subunit">
    <text evidence="9">Homodimer.</text>
</comment>